<evidence type="ECO:0008006" key="4">
    <source>
        <dbReference type="Google" id="ProtNLM"/>
    </source>
</evidence>
<evidence type="ECO:0000256" key="1">
    <source>
        <dbReference type="SAM" id="MobiDB-lite"/>
    </source>
</evidence>
<name>A0A426XPX7_ENSVE</name>
<reference evidence="2 3" key="1">
    <citation type="journal article" date="2014" name="Agronomy (Basel)">
        <title>A Draft Genome Sequence for Ensete ventricosum, the Drought-Tolerant Tree Against Hunger.</title>
        <authorList>
            <person name="Harrison J."/>
            <person name="Moore K.A."/>
            <person name="Paszkiewicz K."/>
            <person name="Jones T."/>
            <person name="Grant M."/>
            <person name="Ambacheew D."/>
            <person name="Muzemil S."/>
            <person name="Studholme D.J."/>
        </authorList>
    </citation>
    <scope>NUCLEOTIDE SEQUENCE [LARGE SCALE GENOMIC DNA]</scope>
</reference>
<comment type="caution">
    <text evidence="2">The sequence shown here is derived from an EMBL/GenBank/DDBJ whole genome shotgun (WGS) entry which is preliminary data.</text>
</comment>
<gene>
    <name evidence="2" type="ORF">B296_00032749</name>
</gene>
<feature type="region of interest" description="Disordered" evidence="1">
    <location>
        <begin position="31"/>
        <end position="57"/>
    </location>
</feature>
<feature type="non-terminal residue" evidence="2">
    <location>
        <position position="88"/>
    </location>
</feature>
<sequence>MKQLWYVRGESQFSDHRPVYSLFSVQVDDEAKSGGVGTTASVTAAKSSGNSSSSSSSWGRVQAEELLLFTGTQSLYRFHKANIRKRDA</sequence>
<feature type="compositionally biased region" description="Low complexity" evidence="1">
    <location>
        <begin position="47"/>
        <end position="57"/>
    </location>
</feature>
<evidence type="ECO:0000313" key="2">
    <source>
        <dbReference type="EMBL" id="RRT41539.1"/>
    </source>
</evidence>
<dbReference type="AlphaFoldDB" id="A0A426XPX7"/>
<evidence type="ECO:0000313" key="3">
    <source>
        <dbReference type="Proteomes" id="UP000287651"/>
    </source>
</evidence>
<organism evidence="2 3">
    <name type="scientific">Ensete ventricosum</name>
    <name type="common">Abyssinian banana</name>
    <name type="synonym">Musa ensete</name>
    <dbReference type="NCBI Taxonomy" id="4639"/>
    <lineage>
        <taxon>Eukaryota</taxon>
        <taxon>Viridiplantae</taxon>
        <taxon>Streptophyta</taxon>
        <taxon>Embryophyta</taxon>
        <taxon>Tracheophyta</taxon>
        <taxon>Spermatophyta</taxon>
        <taxon>Magnoliopsida</taxon>
        <taxon>Liliopsida</taxon>
        <taxon>Zingiberales</taxon>
        <taxon>Musaceae</taxon>
        <taxon>Ensete</taxon>
    </lineage>
</organism>
<proteinExistence type="predicted"/>
<accession>A0A426XPX7</accession>
<protein>
    <recommendedName>
        <fullName evidence="4">Inositol polyphosphate-related phosphatase domain-containing protein</fullName>
    </recommendedName>
</protein>
<dbReference type="Proteomes" id="UP000287651">
    <property type="component" value="Unassembled WGS sequence"/>
</dbReference>
<dbReference type="EMBL" id="AMZH03018498">
    <property type="protein sequence ID" value="RRT41539.1"/>
    <property type="molecule type" value="Genomic_DNA"/>
</dbReference>